<evidence type="ECO:0000313" key="1">
    <source>
        <dbReference type="EMBL" id="GBM77199.1"/>
    </source>
</evidence>
<dbReference type="EMBL" id="BGPR01002674">
    <property type="protein sequence ID" value="GBM77199.1"/>
    <property type="molecule type" value="Genomic_DNA"/>
</dbReference>
<proteinExistence type="predicted"/>
<accession>A0A4Y2IIU6</accession>
<dbReference type="AlphaFoldDB" id="A0A4Y2IIU6"/>
<comment type="caution">
    <text evidence="1">The sequence shown here is derived from an EMBL/GenBank/DDBJ whole genome shotgun (WGS) entry which is preliminary data.</text>
</comment>
<organism evidence="1 2">
    <name type="scientific">Araneus ventricosus</name>
    <name type="common">Orbweaver spider</name>
    <name type="synonym">Epeira ventricosa</name>
    <dbReference type="NCBI Taxonomy" id="182803"/>
    <lineage>
        <taxon>Eukaryota</taxon>
        <taxon>Metazoa</taxon>
        <taxon>Ecdysozoa</taxon>
        <taxon>Arthropoda</taxon>
        <taxon>Chelicerata</taxon>
        <taxon>Arachnida</taxon>
        <taxon>Araneae</taxon>
        <taxon>Araneomorphae</taxon>
        <taxon>Entelegynae</taxon>
        <taxon>Araneoidea</taxon>
        <taxon>Araneidae</taxon>
        <taxon>Araneus</taxon>
    </lineage>
</organism>
<protein>
    <submittedName>
        <fullName evidence="1">Uncharacterized protein</fullName>
    </submittedName>
</protein>
<gene>
    <name evidence="1" type="ORF">AVEN_244052_1</name>
</gene>
<sequence length="105" mass="11931">MSPLQGLKYSTLADTEQNMCARLYTYHGCPDASKAKLATSTLQENLPRQKKKKATSGVLIAEKYLKYNVHDSKFHDVHLLEYEEARLAIQGSLVLENDRCLPFKD</sequence>
<dbReference type="Proteomes" id="UP000499080">
    <property type="component" value="Unassembled WGS sequence"/>
</dbReference>
<evidence type="ECO:0000313" key="2">
    <source>
        <dbReference type="Proteomes" id="UP000499080"/>
    </source>
</evidence>
<keyword evidence="2" id="KW-1185">Reference proteome</keyword>
<name>A0A4Y2IIU6_ARAVE</name>
<reference evidence="1 2" key="1">
    <citation type="journal article" date="2019" name="Sci. Rep.">
        <title>Orb-weaving spider Araneus ventricosus genome elucidates the spidroin gene catalogue.</title>
        <authorList>
            <person name="Kono N."/>
            <person name="Nakamura H."/>
            <person name="Ohtoshi R."/>
            <person name="Moran D.A.P."/>
            <person name="Shinohara A."/>
            <person name="Yoshida Y."/>
            <person name="Fujiwara M."/>
            <person name="Mori M."/>
            <person name="Tomita M."/>
            <person name="Arakawa K."/>
        </authorList>
    </citation>
    <scope>NUCLEOTIDE SEQUENCE [LARGE SCALE GENOMIC DNA]</scope>
</reference>